<keyword evidence="2" id="KW-0472">Membrane</keyword>
<feature type="transmembrane region" description="Helical" evidence="2">
    <location>
        <begin position="63"/>
        <end position="83"/>
    </location>
</feature>
<dbReference type="InterPro" id="IPR050882">
    <property type="entry name" value="Prepilin_peptidase/N-MTase"/>
</dbReference>
<dbReference type="Gene3D" id="1.20.120.1220">
    <property type="match status" value="1"/>
</dbReference>
<organism evidence="4 5">
    <name type="scientific">Pigmentiphaga soli</name>
    <dbReference type="NCBI Taxonomy" id="1007095"/>
    <lineage>
        <taxon>Bacteria</taxon>
        <taxon>Pseudomonadati</taxon>
        <taxon>Pseudomonadota</taxon>
        <taxon>Betaproteobacteria</taxon>
        <taxon>Burkholderiales</taxon>
        <taxon>Alcaligenaceae</taxon>
        <taxon>Pigmentiphaga</taxon>
    </lineage>
</organism>
<dbReference type="EMBL" id="BAABFO010000012">
    <property type="protein sequence ID" value="GAA4334559.1"/>
    <property type="molecule type" value="Genomic_DNA"/>
</dbReference>
<evidence type="ECO:0000256" key="2">
    <source>
        <dbReference type="SAM" id="Phobius"/>
    </source>
</evidence>
<keyword evidence="2" id="KW-0812">Transmembrane</keyword>
<feature type="transmembrane region" description="Helical" evidence="2">
    <location>
        <begin position="170"/>
        <end position="188"/>
    </location>
</feature>
<gene>
    <name evidence="4" type="ORF">GCM10023144_26940</name>
</gene>
<sequence>MPAVAILGAGWSATLFVALCLAVFVFDMLARRVPNWLVGLAMMGNCVALLENYPASQALANDWAAAVTGLAVGFALFLPFYLFRAMGAGDVKFFAALGFFLGAGLLLPIWIIGSVLAGIHALAGTLLAVRTNSVSPQGYLLNLAEFHVRQWKWFGAAEGYLARKRNGRSGIPYAAYLAVAALLCVAFGR</sequence>
<feature type="domain" description="Prepilin type IV endopeptidase peptidase" evidence="3">
    <location>
        <begin position="15"/>
        <end position="121"/>
    </location>
</feature>
<accession>A0ABP8H5D2</accession>
<reference evidence="5" key="1">
    <citation type="journal article" date="2019" name="Int. J. Syst. Evol. Microbiol.">
        <title>The Global Catalogue of Microorganisms (GCM) 10K type strain sequencing project: providing services to taxonomists for standard genome sequencing and annotation.</title>
        <authorList>
            <consortium name="The Broad Institute Genomics Platform"/>
            <consortium name="The Broad Institute Genome Sequencing Center for Infectious Disease"/>
            <person name="Wu L."/>
            <person name="Ma J."/>
        </authorList>
    </citation>
    <scope>NUCLEOTIDE SEQUENCE [LARGE SCALE GENOMIC DNA]</scope>
    <source>
        <strain evidence="5">JCM 17666</strain>
    </source>
</reference>
<dbReference type="RefSeq" id="WP_345250292.1">
    <property type="nucleotide sequence ID" value="NZ_BAABFO010000012.1"/>
</dbReference>
<protein>
    <recommendedName>
        <fullName evidence="3">Prepilin type IV endopeptidase peptidase domain-containing protein</fullName>
    </recommendedName>
</protein>
<proteinExistence type="inferred from homology"/>
<dbReference type="PANTHER" id="PTHR30487">
    <property type="entry name" value="TYPE 4 PREPILIN-LIKE PROTEINS LEADER PEPTIDE-PROCESSING ENZYME"/>
    <property type="match status" value="1"/>
</dbReference>
<name>A0ABP8H5D2_9BURK</name>
<dbReference type="InterPro" id="IPR000045">
    <property type="entry name" value="Prepilin_IV_endopep_pep"/>
</dbReference>
<keyword evidence="5" id="KW-1185">Reference proteome</keyword>
<dbReference type="Pfam" id="PF01478">
    <property type="entry name" value="Peptidase_A24"/>
    <property type="match status" value="1"/>
</dbReference>
<keyword evidence="2" id="KW-1133">Transmembrane helix</keyword>
<comment type="caution">
    <text evidence="4">The sequence shown here is derived from an EMBL/GenBank/DDBJ whole genome shotgun (WGS) entry which is preliminary data.</text>
</comment>
<evidence type="ECO:0000313" key="4">
    <source>
        <dbReference type="EMBL" id="GAA4334559.1"/>
    </source>
</evidence>
<evidence type="ECO:0000313" key="5">
    <source>
        <dbReference type="Proteomes" id="UP001501671"/>
    </source>
</evidence>
<feature type="transmembrane region" description="Helical" evidence="2">
    <location>
        <begin position="6"/>
        <end position="26"/>
    </location>
</feature>
<evidence type="ECO:0000256" key="1">
    <source>
        <dbReference type="ARBA" id="ARBA00005801"/>
    </source>
</evidence>
<dbReference type="PANTHER" id="PTHR30487:SF0">
    <property type="entry name" value="PREPILIN LEADER PEPTIDASE_N-METHYLTRANSFERASE-RELATED"/>
    <property type="match status" value="1"/>
</dbReference>
<evidence type="ECO:0000259" key="3">
    <source>
        <dbReference type="Pfam" id="PF01478"/>
    </source>
</evidence>
<feature type="transmembrane region" description="Helical" evidence="2">
    <location>
        <begin position="95"/>
        <end position="123"/>
    </location>
</feature>
<comment type="similarity">
    <text evidence="1">Belongs to the peptidase A24 family.</text>
</comment>
<dbReference type="Proteomes" id="UP001501671">
    <property type="component" value="Unassembled WGS sequence"/>
</dbReference>
<feature type="transmembrane region" description="Helical" evidence="2">
    <location>
        <begin position="33"/>
        <end position="51"/>
    </location>
</feature>